<proteinExistence type="predicted"/>
<organism evidence="1">
    <name type="scientific">Siphoviridae sp. ctoiW10</name>
    <dbReference type="NCBI Taxonomy" id="2827592"/>
    <lineage>
        <taxon>Viruses</taxon>
        <taxon>Duplodnaviria</taxon>
        <taxon>Heunggongvirae</taxon>
        <taxon>Uroviricota</taxon>
        <taxon>Caudoviricetes</taxon>
    </lineage>
</organism>
<sequence>MELSRNIKRAADRYEPVETAGLTLWPIRVCEQEEFERARPAIDVIQQALPVRYAVMPLLTAYWVMDLESMERGEEPVGLFNRALAFLALALRLGEGRSLSDRIRLFHVKLSPENTMDLKGICFTWNGEEEITITPVQFQRLRAILAYQNGIELTDEDANPDLLEAEAELARRNGPKLRRDPAGLLSSIALFTGCEETEMDEWPLLKLKRRQEAIQRAADYLICGISEGNGVKWKGGNPVPHLFYDREREDAGAMTPLSQFTNNTEH</sequence>
<accession>A0A8S5LPB0</accession>
<dbReference type="EMBL" id="BK015888">
    <property type="protein sequence ID" value="DAD71868.1"/>
    <property type="molecule type" value="Genomic_DNA"/>
</dbReference>
<name>A0A8S5LPB0_9CAUD</name>
<evidence type="ECO:0000313" key="1">
    <source>
        <dbReference type="EMBL" id="DAD71868.1"/>
    </source>
</evidence>
<reference evidence="1" key="1">
    <citation type="journal article" date="2021" name="Proc. Natl. Acad. Sci. U.S.A.">
        <title>A Catalog of Tens of Thousands of Viruses from Human Metagenomes Reveals Hidden Associations with Chronic Diseases.</title>
        <authorList>
            <person name="Tisza M.J."/>
            <person name="Buck C.B."/>
        </authorList>
    </citation>
    <scope>NUCLEOTIDE SEQUENCE</scope>
    <source>
        <strain evidence="1">CtoiW10</strain>
    </source>
</reference>
<protein>
    <submittedName>
        <fullName evidence="1">Uncharacterized protein</fullName>
    </submittedName>
</protein>